<feature type="domain" description="Tyr recombinase" evidence="6">
    <location>
        <begin position="162"/>
        <end position="360"/>
    </location>
</feature>
<proteinExistence type="inferred from homology"/>
<dbReference type="Pfam" id="PF14657">
    <property type="entry name" value="Arm-DNA-bind_4"/>
    <property type="match status" value="1"/>
</dbReference>
<comment type="similarity">
    <text evidence="1">Belongs to the 'phage' integrase family.</text>
</comment>
<evidence type="ECO:0000259" key="7">
    <source>
        <dbReference type="PROSITE" id="PS51900"/>
    </source>
</evidence>
<organism evidence="8 9">
    <name type="scientific">Lysinibacillus halotolerans</name>
    <dbReference type="NCBI Taxonomy" id="1368476"/>
    <lineage>
        <taxon>Bacteria</taxon>
        <taxon>Bacillati</taxon>
        <taxon>Bacillota</taxon>
        <taxon>Bacilli</taxon>
        <taxon>Bacillales</taxon>
        <taxon>Bacillaceae</taxon>
        <taxon>Lysinibacillus</taxon>
    </lineage>
</organism>
<evidence type="ECO:0000256" key="1">
    <source>
        <dbReference type="ARBA" id="ARBA00008857"/>
    </source>
</evidence>
<dbReference type="GO" id="GO:0003677">
    <property type="term" value="F:DNA binding"/>
    <property type="evidence" value="ECO:0007669"/>
    <property type="project" value="UniProtKB-UniRule"/>
</dbReference>
<sequence>MASFTKRGNTWQYAISRTIDGKQKPIRKGGFRTKKEAQEAALQMEFDLKNGVLDPQKDYPIEKYFLEWFKTYKRDISDITLNSYKATHTKLLNYFGDKAIQSITKREYQQFLNDMGEQFAKTTNRKMNGFIRTCIREAIDEGLIKTDFTRNVTITGAASKKSSEKFLDYDASQLLLKYLHANIDNGLEYTMLIVALTSGLRYGELVGLSIEDINFKESTVKIHRQWRYKEYGGFGPLKNESSERTIGLDKTTMNVLKKQVLKVSNHPQNENRLVFYTSDSPIQVITNDRLNDVLRASIKKLKIKPIITVHGLRHTHASVLLYQDISVLYVSERLGHASIDITTSTYAHLLKELRERDSSKTASIFEDLLTYSG</sequence>
<evidence type="ECO:0000313" key="9">
    <source>
        <dbReference type="Proteomes" id="UP000279909"/>
    </source>
</evidence>
<dbReference type="RefSeq" id="WP_122972353.1">
    <property type="nucleotide sequence ID" value="NZ_RHLQ01000025.1"/>
</dbReference>
<dbReference type="EMBL" id="RHLQ01000025">
    <property type="protein sequence ID" value="RNC98499.1"/>
    <property type="molecule type" value="Genomic_DNA"/>
</dbReference>
<dbReference type="CDD" id="cd01189">
    <property type="entry name" value="INT_ICEBs1_C_like"/>
    <property type="match status" value="1"/>
</dbReference>
<dbReference type="PANTHER" id="PTHR30349:SF64">
    <property type="entry name" value="PROPHAGE INTEGRASE INTD-RELATED"/>
    <property type="match status" value="1"/>
</dbReference>
<dbReference type="InterPro" id="IPR011010">
    <property type="entry name" value="DNA_brk_join_enz"/>
</dbReference>
<dbReference type="InterPro" id="IPR013762">
    <property type="entry name" value="Integrase-like_cat_sf"/>
</dbReference>
<evidence type="ECO:0000256" key="2">
    <source>
        <dbReference type="ARBA" id="ARBA00022908"/>
    </source>
</evidence>
<dbReference type="PANTHER" id="PTHR30349">
    <property type="entry name" value="PHAGE INTEGRASE-RELATED"/>
    <property type="match status" value="1"/>
</dbReference>
<dbReference type="Pfam" id="PF00589">
    <property type="entry name" value="Phage_integrase"/>
    <property type="match status" value="1"/>
</dbReference>
<dbReference type="OrthoDB" id="9803188at2"/>
<dbReference type="InterPro" id="IPR010998">
    <property type="entry name" value="Integrase_recombinase_N"/>
</dbReference>
<keyword evidence="3 5" id="KW-0238">DNA-binding</keyword>
<protein>
    <submittedName>
        <fullName evidence="8">Site-specific integrase</fullName>
    </submittedName>
</protein>
<reference evidence="8 9" key="1">
    <citation type="journal article" date="2014" name="Int. J. Syst. Evol. Microbiol.">
        <title>Lysinibacillus halotolerans sp. nov., isolated from saline-alkaline soil.</title>
        <authorList>
            <person name="Kong D."/>
            <person name="Wang Y."/>
            <person name="Zhao B."/>
            <person name="Li Y."/>
            <person name="Song J."/>
            <person name="Zhai Y."/>
            <person name="Zhang C."/>
            <person name="Wang H."/>
            <person name="Chen X."/>
            <person name="Zhao B."/>
            <person name="Ruan Z."/>
        </authorList>
    </citation>
    <scope>NUCLEOTIDE SEQUENCE [LARGE SCALE GENOMIC DNA]</scope>
    <source>
        <strain evidence="8 9">MCCC 1A12703</strain>
    </source>
</reference>
<keyword evidence="4" id="KW-0233">DNA recombination</keyword>
<evidence type="ECO:0000256" key="5">
    <source>
        <dbReference type="PROSITE-ProRule" id="PRU01248"/>
    </source>
</evidence>
<dbReference type="Pfam" id="PF14659">
    <property type="entry name" value="Phage_int_SAM_3"/>
    <property type="match status" value="1"/>
</dbReference>
<feature type="domain" description="Core-binding (CB)" evidence="7">
    <location>
        <begin position="56"/>
        <end position="139"/>
    </location>
</feature>
<dbReference type="InterPro" id="IPR044068">
    <property type="entry name" value="CB"/>
</dbReference>
<dbReference type="Gene3D" id="1.10.443.10">
    <property type="entry name" value="Intergrase catalytic core"/>
    <property type="match status" value="1"/>
</dbReference>
<dbReference type="InterPro" id="IPR004107">
    <property type="entry name" value="Integrase_SAM-like_N"/>
</dbReference>
<evidence type="ECO:0000256" key="4">
    <source>
        <dbReference type="ARBA" id="ARBA00023172"/>
    </source>
</evidence>
<gene>
    <name evidence="8" type="ORF">EC501_11030</name>
</gene>
<evidence type="ECO:0000256" key="3">
    <source>
        <dbReference type="ARBA" id="ARBA00023125"/>
    </source>
</evidence>
<dbReference type="Proteomes" id="UP000279909">
    <property type="component" value="Unassembled WGS sequence"/>
</dbReference>
<dbReference type="InterPro" id="IPR002104">
    <property type="entry name" value="Integrase_catalytic"/>
</dbReference>
<dbReference type="PROSITE" id="PS51900">
    <property type="entry name" value="CB"/>
    <property type="match status" value="1"/>
</dbReference>
<name>A0A3M8H888_9BACI</name>
<dbReference type="AlphaFoldDB" id="A0A3M8H888"/>
<dbReference type="SUPFAM" id="SSF56349">
    <property type="entry name" value="DNA breaking-rejoining enzymes"/>
    <property type="match status" value="1"/>
</dbReference>
<dbReference type="GO" id="GO:0006310">
    <property type="term" value="P:DNA recombination"/>
    <property type="evidence" value="ECO:0007669"/>
    <property type="project" value="UniProtKB-KW"/>
</dbReference>
<dbReference type="InterPro" id="IPR050090">
    <property type="entry name" value="Tyrosine_recombinase_XerCD"/>
</dbReference>
<dbReference type="InterPro" id="IPR028259">
    <property type="entry name" value="AP2-like_int_N"/>
</dbReference>
<keyword evidence="9" id="KW-1185">Reference proteome</keyword>
<dbReference type="PROSITE" id="PS51898">
    <property type="entry name" value="TYR_RECOMBINASE"/>
    <property type="match status" value="1"/>
</dbReference>
<evidence type="ECO:0000313" key="8">
    <source>
        <dbReference type="EMBL" id="RNC98499.1"/>
    </source>
</evidence>
<dbReference type="GO" id="GO:0015074">
    <property type="term" value="P:DNA integration"/>
    <property type="evidence" value="ECO:0007669"/>
    <property type="project" value="UniProtKB-KW"/>
</dbReference>
<accession>A0A3M8H888</accession>
<dbReference type="Gene3D" id="1.10.150.130">
    <property type="match status" value="1"/>
</dbReference>
<comment type="caution">
    <text evidence="8">The sequence shown here is derived from an EMBL/GenBank/DDBJ whole genome shotgun (WGS) entry which is preliminary data.</text>
</comment>
<keyword evidence="2" id="KW-0229">DNA integration</keyword>
<evidence type="ECO:0000259" key="6">
    <source>
        <dbReference type="PROSITE" id="PS51898"/>
    </source>
</evidence>